<dbReference type="EMBL" id="JAWDGP010000459">
    <property type="protein sequence ID" value="KAK3800428.1"/>
    <property type="molecule type" value="Genomic_DNA"/>
</dbReference>
<proteinExistence type="predicted"/>
<name>A0AAE1EC08_9GAST</name>
<dbReference type="AlphaFoldDB" id="A0AAE1EC08"/>
<comment type="caution">
    <text evidence="1">The sequence shown here is derived from an EMBL/GenBank/DDBJ whole genome shotgun (WGS) entry which is preliminary data.</text>
</comment>
<dbReference type="Proteomes" id="UP001283361">
    <property type="component" value="Unassembled WGS sequence"/>
</dbReference>
<organism evidence="1 2">
    <name type="scientific">Elysia crispata</name>
    <name type="common">lettuce slug</name>
    <dbReference type="NCBI Taxonomy" id="231223"/>
    <lineage>
        <taxon>Eukaryota</taxon>
        <taxon>Metazoa</taxon>
        <taxon>Spiralia</taxon>
        <taxon>Lophotrochozoa</taxon>
        <taxon>Mollusca</taxon>
        <taxon>Gastropoda</taxon>
        <taxon>Heterobranchia</taxon>
        <taxon>Euthyneura</taxon>
        <taxon>Panpulmonata</taxon>
        <taxon>Sacoglossa</taxon>
        <taxon>Placobranchoidea</taxon>
        <taxon>Plakobranchidae</taxon>
        <taxon>Elysia</taxon>
    </lineage>
</organism>
<accession>A0AAE1EC08</accession>
<reference evidence="1" key="1">
    <citation type="journal article" date="2023" name="G3 (Bethesda)">
        <title>A reference genome for the long-term kleptoplast-retaining sea slug Elysia crispata morphotype clarki.</title>
        <authorList>
            <person name="Eastman K.E."/>
            <person name="Pendleton A.L."/>
            <person name="Shaikh M.A."/>
            <person name="Suttiyut T."/>
            <person name="Ogas R."/>
            <person name="Tomko P."/>
            <person name="Gavelis G."/>
            <person name="Widhalm J.R."/>
            <person name="Wisecaver J.H."/>
        </authorList>
    </citation>
    <scope>NUCLEOTIDE SEQUENCE</scope>
    <source>
        <strain evidence="1">ECLA1</strain>
    </source>
</reference>
<evidence type="ECO:0000313" key="1">
    <source>
        <dbReference type="EMBL" id="KAK3800428.1"/>
    </source>
</evidence>
<keyword evidence="2" id="KW-1185">Reference proteome</keyword>
<gene>
    <name evidence="1" type="ORF">RRG08_052811</name>
</gene>
<sequence>MKNEVQPPVTANLVSECHDNKTVYALSSAVWECMLNYVLAVFLKTWDMPACFLVHLLTFCLKASYNRPVVLSRVLSKTLHSSVRIPRPTQERRCLHIGTSSCTAVLREVILLIASCAERSGTSLKSMTSVSIQSGEIQNNDIF</sequence>
<evidence type="ECO:0000313" key="2">
    <source>
        <dbReference type="Proteomes" id="UP001283361"/>
    </source>
</evidence>
<protein>
    <submittedName>
        <fullName evidence="1">Uncharacterized protein</fullName>
    </submittedName>
</protein>